<dbReference type="InterPro" id="IPR013751">
    <property type="entry name" value="ACP_syn_III_N"/>
</dbReference>
<evidence type="ECO:0000256" key="3">
    <source>
        <dbReference type="ARBA" id="ARBA00022516"/>
    </source>
</evidence>
<comment type="pathway">
    <text evidence="10">Lipid metabolism; fatty acid biosynthesis.</text>
</comment>
<protein>
    <recommendedName>
        <fullName evidence="10">Beta-ketoacyl-[acyl-carrier-protein] synthase III</fullName>
        <shortName evidence="10">Beta-ketoacyl-ACP synthase III</shortName>
        <shortName evidence="10">KAS III</shortName>
        <ecNumber evidence="10">2.3.1.180</ecNumber>
    </recommendedName>
    <alternativeName>
        <fullName evidence="10">3-oxoacyl-[acyl-carrier-protein] synthase 3</fullName>
    </alternativeName>
    <alternativeName>
        <fullName evidence="10">3-oxoacyl-[acyl-carrier-protein] synthase III</fullName>
    </alternativeName>
</protein>
<dbReference type="Pfam" id="PF08545">
    <property type="entry name" value="ACP_syn_III"/>
    <property type="match status" value="1"/>
</dbReference>
<keyword evidence="5 10" id="KW-0276">Fatty acid metabolism</keyword>
<evidence type="ECO:0000256" key="2">
    <source>
        <dbReference type="ARBA" id="ARBA00022490"/>
    </source>
</evidence>
<comment type="domain">
    <text evidence="10">The last Arg residue of the ACP-binding site is essential for the weak association between ACP/AcpP and FabH.</text>
</comment>
<comment type="catalytic activity">
    <reaction evidence="10">
        <text>malonyl-[ACP] + acetyl-CoA + H(+) = 3-oxobutanoyl-[ACP] + CO2 + CoA</text>
        <dbReference type="Rhea" id="RHEA:12080"/>
        <dbReference type="Rhea" id="RHEA-COMP:9623"/>
        <dbReference type="Rhea" id="RHEA-COMP:9625"/>
        <dbReference type="ChEBI" id="CHEBI:15378"/>
        <dbReference type="ChEBI" id="CHEBI:16526"/>
        <dbReference type="ChEBI" id="CHEBI:57287"/>
        <dbReference type="ChEBI" id="CHEBI:57288"/>
        <dbReference type="ChEBI" id="CHEBI:78449"/>
        <dbReference type="ChEBI" id="CHEBI:78450"/>
        <dbReference type="EC" id="2.3.1.180"/>
    </reaction>
</comment>
<keyword evidence="8 10" id="KW-0511">Multifunctional enzyme</keyword>
<keyword evidence="7 10" id="KW-0275">Fatty acid biosynthesis</keyword>
<evidence type="ECO:0000313" key="14">
    <source>
        <dbReference type="Proteomes" id="UP001152321"/>
    </source>
</evidence>
<dbReference type="HAMAP" id="MF_01815">
    <property type="entry name" value="FabH"/>
    <property type="match status" value="1"/>
</dbReference>
<comment type="similarity">
    <text evidence="1 10">Belongs to the thiolase-like superfamily. FabH family.</text>
</comment>
<keyword evidence="3 10" id="KW-0444">Lipid biosynthesis</keyword>
<comment type="caution">
    <text evidence="13">The sequence shown here is derived from an EMBL/GenBank/DDBJ whole genome shotgun (WGS) entry which is preliminary data.</text>
</comment>
<feature type="active site" evidence="10">
    <location>
        <position position="288"/>
    </location>
</feature>
<feature type="domain" description="Beta-ketoacyl-[acyl-carrier-protein] synthase III C-terminal" evidence="11">
    <location>
        <begin position="242"/>
        <end position="331"/>
    </location>
</feature>
<dbReference type="InterPro" id="IPR013747">
    <property type="entry name" value="ACP_syn_III_C"/>
</dbReference>
<dbReference type="CDD" id="cd00830">
    <property type="entry name" value="KAS_III"/>
    <property type="match status" value="1"/>
</dbReference>
<evidence type="ECO:0000256" key="5">
    <source>
        <dbReference type="ARBA" id="ARBA00022832"/>
    </source>
</evidence>
<reference evidence="13" key="1">
    <citation type="submission" date="2022-08" db="EMBL/GenBank/DDBJ databases">
        <title>Novel Bdellovibrio Species Isolated from Svalbard: Designation Bdellovibrio svalbardensis.</title>
        <authorList>
            <person name="Mitchell R.J."/>
            <person name="Choi S.Y."/>
        </authorList>
    </citation>
    <scope>NUCLEOTIDE SEQUENCE</scope>
    <source>
        <strain evidence="13">PAP01</strain>
    </source>
</reference>
<dbReference type="Gene3D" id="3.40.47.10">
    <property type="match status" value="1"/>
</dbReference>
<evidence type="ECO:0000256" key="8">
    <source>
        <dbReference type="ARBA" id="ARBA00023268"/>
    </source>
</evidence>
<evidence type="ECO:0000313" key="13">
    <source>
        <dbReference type="EMBL" id="MDG0816599.1"/>
    </source>
</evidence>
<feature type="domain" description="Beta-ketoacyl-[acyl-carrier-protein] synthase III N-terminal" evidence="12">
    <location>
        <begin position="110"/>
        <end position="190"/>
    </location>
</feature>
<gene>
    <name evidence="10" type="primary">fabH</name>
    <name evidence="13" type="ORF">NWE73_09505</name>
</gene>
<evidence type="ECO:0000256" key="1">
    <source>
        <dbReference type="ARBA" id="ARBA00008642"/>
    </source>
</evidence>
<comment type="function">
    <text evidence="10">Catalyzes the condensation reaction of fatty acid synthesis by the addition to an acyl acceptor of two carbons from malonyl-ACP. Catalyzes the first condensation reaction which initiates fatty acid synthesis and may therefore play a role in governing the total rate of fatty acid production. Possesses both acetoacetyl-ACP synthase and acetyl transacylase activities. Its substrate specificity determines the biosynthesis of branched-chain and/or straight-chain of fatty acids.</text>
</comment>
<evidence type="ECO:0000256" key="10">
    <source>
        <dbReference type="HAMAP-Rule" id="MF_01815"/>
    </source>
</evidence>
<feature type="active site" evidence="10">
    <location>
        <position position="258"/>
    </location>
</feature>
<keyword evidence="2 10" id="KW-0963">Cytoplasm</keyword>
<keyword evidence="14" id="KW-1185">Reference proteome</keyword>
<feature type="region of interest" description="ACP-binding" evidence="10">
    <location>
        <begin position="259"/>
        <end position="263"/>
    </location>
</feature>
<evidence type="ECO:0000259" key="12">
    <source>
        <dbReference type="Pfam" id="PF08545"/>
    </source>
</evidence>
<sequence>MAGLYRSRVAGIGSYLPEKVLTNQDLEKMVETNDQWIVERTGIERRHIAAEGETTSDLCLHASQRALKDANLNPEDIDMIIVGTVTGDRQMPSTACYLQSKLGARNVMAFDLNAACSGFVYGVSIADQFIRTGMYKNILVVGAEVLHRFVNYKDRETCILFGDGAGAWVVSRAEANDPNIIASTHLHADGDLAELLTLPGGGAIMPQSQEVLDNNLQYVQMKGREIFKNAVRTMALCCKEALAQNNVTPEQIDWIIPHQANKRIIEAVADQFDFPMERVIVYLQETGNTSSASIPLAFDWAVQNGKIKRGQNILLTAFGAGLTSGSILLRY</sequence>
<dbReference type="RefSeq" id="WP_277578077.1">
    <property type="nucleotide sequence ID" value="NZ_JANRMI010000002.1"/>
</dbReference>
<dbReference type="EC" id="2.3.1.180" evidence="10"/>
<dbReference type="NCBIfam" id="NF006829">
    <property type="entry name" value="PRK09352.1"/>
    <property type="match status" value="1"/>
</dbReference>
<dbReference type="EMBL" id="JANRMI010000002">
    <property type="protein sequence ID" value="MDG0816599.1"/>
    <property type="molecule type" value="Genomic_DNA"/>
</dbReference>
<dbReference type="PANTHER" id="PTHR34069">
    <property type="entry name" value="3-OXOACYL-[ACYL-CARRIER-PROTEIN] SYNTHASE 3"/>
    <property type="match status" value="1"/>
</dbReference>
<feature type="active site" evidence="10">
    <location>
        <position position="116"/>
    </location>
</feature>
<keyword evidence="4 10" id="KW-0808">Transferase</keyword>
<evidence type="ECO:0000256" key="6">
    <source>
        <dbReference type="ARBA" id="ARBA00023098"/>
    </source>
</evidence>
<keyword evidence="6 10" id="KW-0443">Lipid metabolism</keyword>
<evidence type="ECO:0000259" key="11">
    <source>
        <dbReference type="Pfam" id="PF08541"/>
    </source>
</evidence>
<comment type="subcellular location">
    <subcellularLocation>
        <location evidence="10">Cytoplasm</location>
    </subcellularLocation>
</comment>
<dbReference type="Pfam" id="PF08541">
    <property type="entry name" value="ACP_syn_III_C"/>
    <property type="match status" value="1"/>
</dbReference>
<proteinExistence type="inferred from homology"/>
<dbReference type="Proteomes" id="UP001152321">
    <property type="component" value="Unassembled WGS sequence"/>
</dbReference>
<evidence type="ECO:0000256" key="9">
    <source>
        <dbReference type="ARBA" id="ARBA00023315"/>
    </source>
</evidence>
<evidence type="ECO:0000256" key="4">
    <source>
        <dbReference type="ARBA" id="ARBA00022679"/>
    </source>
</evidence>
<dbReference type="SUPFAM" id="SSF53901">
    <property type="entry name" value="Thiolase-like"/>
    <property type="match status" value="1"/>
</dbReference>
<keyword evidence="9 10" id="KW-0012">Acyltransferase</keyword>
<name>A0ABT6DID2_9BACT</name>
<evidence type="ECO:0000256" key="7">
    <source>
        <dbReference type="ARBA" id="ARBA00023160"/>
    </source>
</evidence>
<comment type="subunit">
    <text evidence="10">Homodimer.</text>
</comment>
<organism evidence="13 14">
    <name type="scientific">Bdellovibrio svalbardensis</name>
    <dbReference type="NCBI Taxonomy" id="2972972"/>
    <lineage>
        <taxon>Bacteria</taxon>
        <taxon>Pseudomonadati</taxon>
        <taxon>Bdellovibrionota</taxon>
        <taxon>Bdellovibrionia</taxon>
        <taxon>Bdellovibrionales</taxon>
        <taxon>Pseudobdellovibrionaceae</taxon>
        <taxon>Bdellovibrio</taxon>
    </lineage>
</organism>
<dbReference type="NCBIfam" id="TIGR00747">
    <property type="entry name" value="fabH"/>
    <property type="match status" value="1"/>
</dbReference>
<dbReference type="PANTHER" id="PTHR34069:SF2">
    <property type="entry name" value="BETA-KETOACYL-[ACYL-CARRIER-PROTEIN] SYNTHASE III"/>
    <property type="match status" value="1"/>
</dbReference>
<accession>A0ABT6DID2</accession>
<dbReference type="InterPro" id="IPR004655">
    <property type="entry name" value="FabH"/>
</dbReference>
<dbReference type="InterPro" id="IPR016039">
    <property type="entry name" value="Thiolase-like"/>
</dbReference>